<dbReference type="OrthoDB" id="3177877at2"/>
<proteinExistence type="predicted"/>
<evidence type="ECO:0000259" key="1">
    <source>
        <dbReference type="Pfam" id="PF13175"/>
    </source>
</evidence>
<sequence length="884" mass="95293">MKLHRLVLTNYRGIAHREVEFPDSGVVVVCGPNEIGKSSMIEALDLLLESKDRSTKKDVKQVKPTHADVGSEVTAEISTGPYRFVYHKRFHKKCETRLTVLAPHREQLTGDEAHERVRAILAETVDTELWHAQRVLQASSTTAVDLAGCDALSRALDVAAGDAATLSGAEPSLIERIDAEYARYFTPTGRPTGEWAVAISRLHDAEQEVARCAAAVAEVDERVRRHAALTDELAELSRRQHDAEARHCAARAAAARITELTEQLREARLIATAAAATSTASNAVHGERLRLRAEIDARTAAIASLETELRQAADAQSTAREAVAAADAAVEQAGEDLAAARRRVDTARHALETLSERAEANRLAAQLAKIEAAHRDRDRICAELSQCPVTEAVMQRIEHAVAAVERAKSQLEMVSATVEFTAAVDIELEAGAQRFALSAGQSWSTTASGPTEIAVPGVLTARFTPGATVRDIEAEYAAAQSELADALATGKAADPAEARRVDNRRRELQYQRDQLTAALSALCGDDDVGQLRARLAQVRGSHPDGPADAVVDTDAAGSELDAANAAHAQAAARCDECRQAAVTAASRAVEISTRVTLLQDKLALQRTELDAIRARLAQPSCTDEELAVKADSDRRAAEAAHRRVSDLSEQLEAAAPDVVASELADAAAAAKDVRARRDETARALHEITVELAVFGTEGRKGKLDAAETRREHAAAEYSRIRRRARAAELLRTVMIRHRDSMRSRYVEPFRTELQRLGRPVFGPGFEVDLDSELNIRSRTVDGRTVPYESLSGGAKEQLGILVRLACAALVAKEDTVPVLIDDALGFTDPYRLAKMGEVFDMVGADGQLIILTCTPARYDGVRSAQRIDLGGPAAPQSLVNPIAG</sequence>
<dbReference type="Proteomes" id="UP000595446">
    <property type="component" value="Chromosome"/>
</dbReference>
<feature type="domain" description="Endonuclease GajA/Old nuclease/RecF-like AAA" evidence="1">
    <location>
        <begin position="1"/>
        <end position="63"/>
    </location>
</feature>
<dbReference type="Gene3D" id="3.40.50.300">
    <property type="entry name" value="P-loop containing nucleotide triphosphate hydrolases"/>
    <property type="match status" value="2"/>
</dbReference>
<evidence type="ECO:0000313" key="2">
    <source>
        <dbReference type="EMBL" id="BCO35057.1"/>
    </source>
</evidence>
<evidence type="ECO:0000313" key="3">
    <source>
        <dbReference type="Proteomes" id="UP000595446"/>
    </source>
</evidence>
<accession>A0A2G8B6D8</accession>
<keyword evidence="3" id="KW-1185">Reference proteome</keyword>
<dbReference type="EMBL" id="AP024237">
    <property type="protein sequence ID" value="BCO35057.1"/>
    <property type="molecule type" value="Genomic_DNA"/>
</dbReference>
<dbReference type="STRING" id="110505.ACT16_11920"/>
<dbReference type="Pfam" id="PF13175">
    <property type="entry name" value="AAA_15"/>
    <property type="match status" value="1"/>
</dbReference>
<dbReference type="InterPro" id="IPR027417">
    <property type="entry name" value="P-loop_NTPase"/>
</dbReference>
<dbReference type="RefSeq" id="WP_048891685.1">
    <property type="nucleotide sequence ID" value="NZ_AP024237.1"/>
</dbReference>
<protein>
    <recommendedName>
        <fullName evidence="1">Endonuclease GajA/Old nuclease/RecF-like AAA domain-containing protein</fullName>
    </recommendedName>
</protein>
<dbReference type="SUPFAM" id="SSF52540">
    <property type="entry name" value="P-loop containing nucleoside triphosphate hydrolases"/>
    <property type="match status" value="1"/>
</dbReference>
<reference evidence="2 3" key="1">
    <citation type="submission" date="2020-12" db="EMBL/GenBank/DDBJ databases">
        <title>Complete genome sequence of Mycobacterium heckeshornense JCM 15655T, closely related to a pathogenic non-tuberculous mycobacterial species Mycobacterium xenopi.</title>
        <authorList>
            <person name="Yoshida M."/>
            <person name="Fukano H."/>
            <person name="Asakura T."/>
            <person name="Suzuki M."/>
            <person name="Hoshino Y."/>
        </authorList>
    </citation>
    <scope>NUCLEOTIDE SEQUENCE [LARGE SCALE GENOMIC DNA]</scope>
    <source>
        <strain evidence="2 3">JCM 15655</strain>
    </source>
</reference>
<dbReference type="AlphaFoldDB" id="A0A2G8B6D8"/>
<gene>
    <name evidence="2" type="ORF">MHEC_14900</name>
</gene>
<dbReference type="PANTHER" id="PTHR41259">
    <property type="entry name" value="DOUBLE-STRAND BREAK REPAIR RAD50 ATPASE, PUTATIVE-RELATED"/>
    <property type="match status" value="1"/>
</dbReference>
<name>A0A2G8B6D8_9MYCO</name>
<dbReference type="InterPro" id="IPR041685">
    <property type="entry name" value="AAA_GajA/Old/RecF-like"/>
</dbReference>
<organism evidence="2 3">
    <name type="scientific">Mycobacterium heckeshornense</name>
    <dbReference type="NCBI Taxonomy" id="110505"/>
    <lineage>
        <taxon>Bacteria</taxon>
        <taxon>Bacillati</taxon>
        <taxon>Actinomycetota</taxon>
        <taxon>Actinomycetes</taxon>
        <taxon>Mycobacteriales</taxon>
        <taxon>Mycobacteriaceae</taxon>
        <taxon>Mycobacterium</taxon>
    </lineage>
</organism>
<dbReference type="PANTHER" id="PTHR41259:SF1">
    <property type="entry name" value="DOUBLE-STRAND BREAK REPAIR RAD50 ATPASE, PUTATIVE-RELATED"/>
    <property type="match status" value="1"/>
</dbReference>